<reference evidence="2" key="2">
    <citation type="submission" date="2021-09" db="EMBL/GenBank/DDBJ databases">
        <authorList>
            <person name="Gilroy R."/>
        </authorList>
    </citation>
    <scope>NUCLEOTIDE SEQUENCE</scope>
    <source>
        <strain evidence="2">6019</strain>
    </source>
</reference>
<feature type="signal peptide" evidence="1">
    <location>
        <begin position="1"/>
        <end position="23"/>
    </location>
</feature>
<organism evidence="2 3">
    <name type="scientific">Aliicoccus persicus</name>
    <dbReference type="NCBI Taxonomy" id="930138"/>
    <lineage>
        <taxon>Bacteria</taxon>
        <taxon>Bacillati</taxon>
        <taxon>Bacillota</taxon>
        <taxon>Bacilli</taxon>
        <taxon>Bacillales</taxon>
        <taxon>Staphylococcaceae</taxon>
        <taxon>Aliicoccus</taxon>
    </lineage>
</organism>
<dbReference type="AlphaFoldDB" id="A0A921DW83"/>
<name>A0A921DW83_9STAP</name>
<keyword evidence="1" id="KW-0732">Signal</keyword>
<gene>
    <name evidence="2" type="ORF">K8V35_04110</name>
</gene>
<feature type="chain" id="PRO_5036720506" evidence="1">
    <location>
        <begin position="24"/>
        <end position="303"/>
    </location>
</feature>
<sequence>MKKLIYTLSCVLCVGVLSTTAYAQEEETDDEVEESIVNFTPESEEIEWLLELMNGATPFEEDIEDVLAEAEDVSTYLAFSSFYSGQVTEGDTPVDESLVTTTFTQSLVHEDDSQLEVERYRTDSERNILAPQSYMNSINNEMYLYDTVSGSFIDYTTSGFTDDDIMIERYDNIYANLESNIDAFDIYENVEYFIFVTEALPELENQFLTQSGWSLDALVEDSFEYSYIVLVNKETSRIDYNGLVTDAVNNVDEQSYRTEYYTYYYDHDMYENLDEMYDENAFEYVEEEAEEETEETDEEDTEE</sequence>
<accession>A0A921DW83</accession>
<protein>
    <submittedName>
        <fullName evidence="2">Uncharacterized protein</fullName>
    </submittedName>
</protein>
<comment type="caution">
    <text evidence="2">The sequence shown here is derived from an EMBL/GenBank/DDBJ whole genome shotgun (WGS) entry which is preliminary data.</text>
</comment>
<dbReference type="Proteomes" id="UP000763505">
    <property type="component" value="Unassembled WGS sequence"/>
</dbReference>
<evidence type="ECO:0000313" key="2">
    <source>
        <dbReference type="EMBL" id="HJE19518.1"/>
    </source>
</evidence>
<reference evidence="2" key="1">
    <citation type="journal article" date="2021" name="PeerJ">
        <title>Extensive microbial diversity within the chicken gut microbiome revealed by metagenomics and culture.</title>
        <authorList>
            <person name="Gilroy R."/>
            <person name="Ravi A."/>
            <person name="Getino M."/>
            <person name="Pursley I."/>
            <person name="Horton D.L."/>
            <person name="Alikhan N.F."/>
            <person name="Baker D."/>
            <person name="Gharbi K."/>
            <person name="Hall N."/>
            <person name="Watson M."/>
            <person name="Adriaenssens E.M."/>
            <person name="Foster-Nyarko E."/>
            <person name="Jarju S."/>
            <person name="Secka A."/>
            <person name="Antonio M."/>
            <person name="Oren A."/>
            <person name="Chaudhuri R.R."/>
            <person name="La Ragione R."/>
            <person name="Hildebrand F."/>
            <person name="Pallen M.J."/>
        </authorList>
    </citation>
    <scope>NUCLEOTIDE SEQUENCE</scope>
    <source>
        <strain evidence="2">6019</strain>
    </source>
</reference>
<evidence type="ECO:0000256" key="1">
    <source>
        <dbReference type="SAM" id="SignalP"/>
    </source>
</evidence>
<dbReference type="EMBL" id="DYYI01000041">
    <property type="protein sequence ID" value="HJE19518.1"/>
    <property type="molecule type" value="Genomic_DNA"/>
</dbReference>
<evidence type="ECO:0000313" key="3">
    <source>
        <dbReference type="Proteomes" id="UP000763505"/>
    </source>
</evidence>
<proteinExistence type="predicted"/>